<evidence type="ECO:0000313" key="1">
    <source>
        <dbReference type="EMBL" id="MFC3150594.1"/>
    </source>
</evidence>
<name>A0ABV7HD25_9GAMM</name>
<dbReference type="Proteomes" id="UP001595476">
    <property type="component" value="Unassembled WGS sequence"/>
</dbReference>
<proteinExistence type="predicted"/>
<dbReference type="EMBL" id="JBHRSZ010000002">
    <property type="protein sequence ID" value="MFC3150594.1"/>
    <property type="molecule type" value="Genomic_DNA"/>
</dbReference>
<evidence type="ECO:0000313" key="2">
    <source>
        <dbReference type="Proteomes" id="UP001595476"/>
    </source>
</evidence>
<gene>
    <name evidence="1" type="ORF">ACFOEK_06130</name>
</gene>
<dbReference type="RefSeq" id="WP_386717672.1">
    <property type="nucleotide sequence ID" value="NZ_JBHRSZ010000002.1"/>
</dbReference>
<keyword evidence="2" id="KW-1185">Reference proteome</keyword>
<organism evidence="1 2">
    <name type="scientific">Litoribrevibacter euphylliae</name>
    <dbReference type="NCBI Taxonomy" id="1834034"/>
    <lineage>
        <taxon>Bacteria</taxon>
        <taxon>Pseudomonadati</taxon>
        <taxon>Pseudomonadota</taxon>
        <taxon>Gammaproteobacteria</taxon>
        <taxon>Oceanospirillales</taxon>
        <taxon>Oceanospirillaceae</taxon>
        <taxon>Litoribrevibacter</taxon>
    </lineage>
</organism>
<protein>
    <submittedName>
        <fullName evidence="1">Uncharacterized protein</fullName>
    </submittedName>
</protein>
<comment type="caution">
    <text evidence="1">The sequence shown here is derived from an EMBL/GenBank/DDBJ whole genome shotgun (WGS) entry which is preliminary data.</text>
</comment>
<accession>A0ABV7HD25</accession>
<dbReference type="InterPro" id="IPR056510">
    <property type="entry name" value="WapI"/>
</dbReference>
<reference evidence="2" key="1">
    <citation type="journal article" date="2019" name="Int. J. Syst. Evol. Microbiol.">
        <title>The Global Catalogue of Microorganisms (GCM) 10K type strain sequencing project: providing services to taxonomists for standard genome sequencing and annotation.</title>
        <authorList>
            <consortium name="The Broad Institute Genomics Platform"/>
            <consortium name="The Broad Institute Genome Sequencing Center for Infectious Disease"/>
            <person name="Wu L."/>
            <person name="Ma J."/>
        </authorList>
    </citation>
    <scope>NUCLEOTIDE SEQUENCE [LARGE SCALE GENOMIC DNA]</scope>
    <source>
        <strain evidence="2">KCTC 52438</strain>
    </source>
</reference>
<dbReference type="Pfam" id="PF24716">
    <property type="entry name" value="WapI"/>
    <property type="match status" value="1"/>
</dbReference>
<sequence>MITLKNIEERIDLEIEVVGYQFPEIEDDDWCFLRLRIQQDSDNIELIDPAIETTELVQLLRWFSSLAEGRLPEYAHLMFTEPCISFEFLAFKEGVVRISINLSHELKPDFPMKQFGYEENEWSIAFDLEEEQLKSICSGIKKTLDQYPIRGC</sequence>